<dbReference type="AlphaFoldDB" id="A0A7Y9LD57"/>
<dbReference type="GO" id="GO:0043565">
    <property type="term" value="F:sequence-specific DNA binding"/>
    <property type="evidence" value="ECO:0007669"/>
    <property type="project" value="InterPro"/>
</dbReference>
<dbReference type="Gene3D" id="1.10.10.60">
    <property type="entry name" value="Homeodomain-like"/>
    <property type="match status" value="1"/>
</dbReference>
<accession>A0A7Y9LD57</accession>
<dbReference type="EMBL" id="JACCBU010000001">
    <property type="protein sequence ID" value="NYE73547.1"/>
    <property type="molecule type" value="Genomic_DNA"/>
</dbReference>
<dbReference type="PANTHER" id="PTHR46796">
    <property type="entry name" value="HTH-TYPE TRANSCRIPTIONAL ACTIVATOR RHAS-RELATED"/>
    <property type="match status" value="1"/>
</dbReference>
<keyword evidence="3" id="KW-0804">Transcription</keyword>
<dbReference type="InterPro" id="IPR050204">
    <property type="entry name" value="AraC_XylS_family_regulators"/>
</dbReference>
<evidence type="ECO:0000256" key="1">
    <source>
        <dbReference type="ARBA" id="ARBA00023015"/>
    </source>
</evidence>
<organism evidence="5 6">
    <name type="scientific">Microlunatus parietis</name>
    <dbReference type="NCBI Taxonomy" id="682979"/>
    <lineage>
        <taxon>Bacteria</taxon>
        <taxon>Bacillati</taxon>
        <taxon>Actinomycetota</taxon>
        <taxon>Actinomycetes</taxon>
        <taxon>Propionibacteriales</taxon>
        <taxon>Propionibacteriaceae</taxon>
        <taxon>Microlunatus</taxon>
    </lineage>
</organism>
<sequence>MSPGNVSLRLDAPPEVVGIGVGRHGLRERVEQWLLPELHSIHLYDYQAEVVVAGVAYPIRPGALSIIPAGAPMEFRYRGPSEHVYAHLRLPRRGRAVSAPVMQDLGDEAASVRARLTAIIVAPAARKSAELWSLLWRAATGPAGPDPGAGPDHPAVAAAVAYIEENLARRITVERVAGAAHVSASHLNRLFRAGFGIGVAGYVRQRRADQVEHLLRDTTQSIGSVAASIGIGDLQTFNKFCRARLGASPRQLRH</sequence>
<dbReference type="PANTHER" id="PTHR46796:SF6">
    <property type="entry name" value="ARAC SUBFAMILY"/>
    <property type="match status" value="1"/>
</dbReference>
<name>A0A7Y9LD57_9ACTN</name>
<dbReference type="SUPFAM" id="SSF46689">
    <property type="entry name" value="Homeodomain-like"/>
    <property type="match status" value="2"/>
</dbReference>
<keyword evidence="1" id="KW-0805">Transcription regulation</keyword>
<protein>
    <submittedName>
        <fullName evidence="5">AraC-like DNA-binding protein</fullName>
    </submittedName>
</protein>
<dbReference type="RefSeq" id="WP_179755116.1">
    <property type="nucleotide sequence ID" value="NZ_JACCBU010000001.1"/>
</dbReference>
<evidence type="ECO:0000256" key="3">
    <source>
        <dbReference type="ARBA" id="ARBA00023163"/>
    </source>
</evidence>
<dbReference type="GO" id="GO:0003700">
    <property type="term" value="F:DNA-binding transcription factor activity"/>
    <property type="evidence" value="ECO:0007669"/>
    <property type="project" value="InterPro"/>
</dbReference>
<evidence type="ECO:0000313" key="6">
    <source>
        <dbReference type="Proteomes" id="UP000569914"/>
    </source>
</evidence>
<dbReference type="InterPro" id="IPR018060">
    <property type="entry name" value="HTH_AraC"/>
</dbReference>
<comment type="caution">
    <text evidence="5">The sequence shown here is derived from an EMBL/GenBank/DDBJ whole genome shotgun (WGS) entry which is preliminary data.</text>
</comment>
<evidence type="ECO:0000256" key="2">
    <source>
        <dbReference type="ARBA" id="ARBA00023125"/>
    </source>
</evidence>
<evidence type="ECO:0000259" key="4">
    <source>
        <dbReference type="PROSITE" id="PS01124"/>
    </source>
</evidence>
<dbReference type="SMART" id="SM00342">
    <property type="entry name" value="HTH_ARAC"/>
    <property type="match status" value="1"/>
</dbReference>
<dbReference type="PROSITE" id="PS01124">
    <property type="entry name" value="HTH_ARAC_FAMILY_2"/>
    <property type="match status" value="1"/>
</dbReference>
<keyword evidence="2 5" id="KW-0238">DNA-binding</keyword>
<proteinExistence type="predicted"/>
<evidence type="ECO:0000313" key="5">
    <source>
        <dbReference type="EMBL" id="NYE73547.1"/>
    </source>
</evidence>
<dbReference type="Proteomes" id="UP000569914">
    <property type="component" value="Unassembled WGS sequence"/>
</dbReference>
<feature type="domain" description="HTH araC/xylS-type" evidence="4">
    <location>
        <begin position="157"/>
        <end position="254"/>
    </location>
</feature>
<keyword evidence="6" id="KW-1185">Reference proteome</keyword>
<dbReference type="InterPro" id="IPR009057">
    <property type="entry name" value="Homeodomain-like_sf"/>
</dbReference>
<reference evidence="5 6" key="1">
    <citation type="submission" date="2020-07" db="EMBL/GenBank/DDBJ databases">
        <title>Sequencing the genomes of 1000 actinobacteria strains.</title>
        <authorList>
            <person name="Klenk H.-P."/>
        </authorList>
    </citation>
    <scope>NUCLEOTIDE SEQUENCE [LARGE SCALE GENOMIC DNA]</scope>
    <source>
        <strain evidence="5 6">DSM 22083</strain>
    </source>
</reference>
<dbReference type="Pfam" id="PF12833">
    <property type="entry name" value="HTH_18"/>
    <property type="match status" value="1"/>
</dbReference>
<gene>
    <name evidence="5" type="ORF">BKA15_004876</name>
</gene>